<dbReference type="SUPFAM" id="SSF53474">
    <property type="entry name" value="alpha/beta-Hydrolases"/>
    <property type="match status" value="1"/>
</dbReference>
<dbReference type="Gene3D" id="3.40.50.1820">
    <property type="entry name" value="alpha/beta hydrolase"/>
    <property type="match status" value="1"/>
</dbReference>
<dbReference type="GO" id="GO:0016787">
    <property type="term" value="F:hydrolase activity"/>
    <property type="evidence" value="ECO:0007669"/>
    <property type="project" value="UniProtKB-KW"/>
</dbReference>
<evidence type="ECO:0000259" key="1">
    <source>
        <dbReference type="Pfam" id="PF12146"/>
    </source>
</evidence>
<dbReference type="InterPro" id="IPR029058">
    <property type="entry name" value="AB_hydrolase_fold"/>
</dbReference>
<dbReference type="EMBL" id="QYZD01000001">
    <property type="protein sequence ID" value="RJG27002.1"/>
    <property type="molecule type" value="Genomic_DNA"/>
</dbReference>
<accession>A0A3A3GRG4</accession>
<proteinExistence type="predicted"/>
<feature type="domain" description="Serine aminopeptidase S33" evidence="1">
    <location>
        <begin position="28"/>
        <end position="292"/>
    </location>
</feature>
<organism evidence="2 3">
    <name type="scientific">Paenibacillus thiaminolyticus</name>
    <name type="common">Bacillus thiaminolyticus</name>
    <dbReference type="NCBI Taxonomy" id="49283"/>
    <lineage>
        <taxon>Bacteria</taxon>
        <taxon>Bacillati</taxon>
        <taxon>Bacillota</taxon>
        <taxon>Bacilli</taxon>
        <taxon>Bacillales</taxon>
        <taxon>Paenibacillaceae</taxon>
        <taxon>Paenibacillus</taxon>
    </lineage>
</organism>
<dbReference type="Proteomes" id="UP000266177">
    <property type="component" value="Unassembled WGS sequence"/>
</dbReference>
<sequence length="309" mass="34986">MLSNTFTFTDPEGVRVHVYRWVPEEGQPVRGVIQIAHGMTETARRYSRFAEALTDAGYVVYGNDHRGHGRTAERSQDLGYVGEDGFTWMVRNMAQLTEIIQSEQAGLPVFLFAHSMGSFLAQKYIAEHGGKINGVILCGSNGPRGPELYAGVAMTKLIASARGSRHRSKMIDNMAFGGFNRTFRPSRTSFDWLSRDEQEVDKYVADPECGFLSTIGFYRDLFGMLREIHRPETMQAIPKELPVMLIAGDRDPVGQYGKGVRRLAEMYRELGIREVECILYPEARHELLNEKNRDEVTSDCLSWLRNHTP</sequence>
<reference evidence="2 3" key="1">
    <citation type="submission" date="2018-09" db="EMBL/GenBank/DDBJ databases">
        <title>Paenibacillus SK2017-BO5.</title>
        <authorList>
            <person name="Piskunova J.V."/>
            <person name="Dubiley S.A."/>
            <person name="Severinov K.V."/>
        </authorList>
    </citation>
    <scope>NUCLEOTIDE SEQUENCE [LARGE SCALE GENOMIC DNA]</scope>
    <source>
        <strain evidence="2 3">BO5</strain>
    </source>
</reference>
<comment type="caution">
    <text evidence="2">The sequence shown here is derived from an EMBL/GenBank/DDBJ whole genome shotgun (WGS) entry which is preliminary data.</text>
</comment>
<evidence type="ECO:0000313" key="3">
    <source>
        <dbReference type="Proteomes" id="UP000266177"/>
    </source>
</evidence>
<dbReference type="RefSeq" id="WP_119790733.1">
    <property type="nucleotide sequence ID" value="NZ_QYZD01000001.1"/>
</dbReference>
<protein>
    <submittedName>
        <fullName evidence="2">Alpha/beta hydrolase</fullName>
    </submittedName>
</protein>
<dbReference type="InterPro" id="IPR051044">
    <property type="entry name" value="MAG_DAG_Lipase"/>
</dbReference>
<dbReference type="AlphaFoldDB" id="A0A3A3GRG4"/>
<dbReference type="InterPro" id="IPR022742">
    <property type="entry name" value="Hydrolase_4"/>
</dbReference>
<gene>
    <name evidence="2" type="ORF">DQX05_01075</name>
</gene>
<dbReference type="PANTHER" id="PTHR11614">
    <property type="entry name" value="PHOSPHOLIPASE-RELATED"/>
    <property type="match status" value="1"/>
</dbReference>
<dbReference type="Pfam" id="PF12146">
    <property type="entry name" value="Hydrolase_4"/>
    <property type="match status" value="1"/>
</dbReference>
<name>A0A3A3GRG4_PANTH</name>
<evidence type="ECO:0000313" key="2">
    <source>
        <dbReference type="EMBL" id="RJG27002.1"/>
    </source>
</evidence>
<keyword evidence="2" id="KW-0378">Hydrolase</keyword>
<dbReference type="OrthoDB" id="9806902at2"/>